<accession>A0A9E8N3X1</accession>
<keyword evidence="2" id="KW-1185">Reference proteome</keyword>
<proteinExistence type="predicted"/>
<sequence>MVAQIKAYRAPDDVETSLRYADGHRKVLEAYGVKQVTSANHDWLHDPNTYVIIVESEDGSQIYGGTRVQVRSPNLKMPMEDAIAKIDKSIYKYVDNIGDYHVAEFCGLFNSKEVAGYGIGSVYLGRTAMAISSMVGIKYLMGLCSPITLVISQRIGFEVLTDLGNNGTFYYPKEGLIATSLIARDLTNLPFATDDEREKIFSLRENPIQTVTESGRRGDLTINYDIKKWN</sequence>
<evidence type="ECO:0000313" key="2">
    <source>
        <dbReference type="Proteomes" id="UP001164653"/>
    </source>
</evidence>
<dbReference type="RefSeq" id="WP_244822884.1">
    <property type="nucleotide sequence ID" value="NZ_CP112998.1"/>
</dbReference>
<name>A0A9E8N3X1_9BACT</name>
<reference evidence="1" key="1">
    <citation type="submission" date="2022-11" db="EMBL/GenBank/DDBJ databases">
        <title>Dyadobacter pollutisoli sp. nov., isolated from plastic dumped soil.</title>
        <authorList>
            <person name="Kim J.M."/>
            <person name="Kim K.R."/>
            <person name="Lee J.K."/>
            <person name="Hao L."/>
            <person name="Jeon C.O."/>
        </authorList>
    </citation>
    <scope>NUCLEOTIDE SEQUENCE</scope>
    <source>
        <strain evidence="1">U1</strain>
    </source>
</reference>
<evidence type="ECO:0000313" key="1">
    <source>
        <dbReference type="EMBL" id="WAC09289.1"/>
    </source>
</evidence>
<organism evidence="1 2">
    <name type="scientific">Dyadobacter pollutisoli</name>
    <dbReference type="NCBI Taxonomy" id="2910158"/>
    <lineage>
        <taxon>Bacteria</taxon>
        <taxon>Pseudomonadati</taxon>
        <taxon>Bacteroidota</taxon>
        <taxon>Cytophagia</taxon>
        <taxon>Cytophagales</taxon>
        <taxon>Spirosomataceae</taxon>
        <taxon>Dyadobacter</taxon>
    </lineage>
</organism>
<dbReference type="EMBL" id="CP112998">
    <property type="protein sequence ID" value="WAC09289.1"/>
    <property type="molecule type" value="Genomic_DNA"/>
</dbReference>
<gene>
    <name evidence="1" type="ORF">ON006_16170</name>
</gene>
<protein>
    <submittedName>
        <fullName evidence="1">Uncharacterized protein</fullName>
    </submittedName>
</protein>
<dbReference type="AlphaFoldDB" id="A0A9E8N3X1"/>
<dbReference type="Proteomes" id="UP001164653">
    <property type="component" value="Chromosome"/>
</dbReference>
<dbReference type="KEGG" id="dpf:ON006_16170"/>